<reference evidence="1 2" key="1">
    <citation type="journal article" date="2019" name="Sci. Data">
        <title>Hybrid genome assembly and annotation of Danionella translucida.</title>
        <authorList>
            <person name="Kadobianskyi M."/>
            <person name="Schulze L."/>
            <person name="Schuelke M."/>
            <person name="Judkewitz B."/>
        </authorList>
    </citation>
    <scope>NUCLEOTIDE SEQUENCE [LARGE SCALE GENOMIC DNA]</scope>
    <source>
        <strain evidence="1 2">Bolton</strain>
    </source>
</reference>
<accession>A0A553PZB4</accession>
<evidence type="ECO:0000313" key="1">
    <source>
        <dbReference type="EMBL" id="TRY83032.1"/>
    </source>
</evidence>
<proteinExistence type="predicted"/>
<dbReference type="AlphaFoldDB" id="A0A553PZB4"/>
<name>A0A553PZB4_9TELE</name>
<protein>
    <submittedName>
        <fullName evidence="1">Uncharacterized protein</fullName>
    </submittedName>
</protein>
<keyword evidence="2" id="KW-1185">Reference proteome</keyword>
<evidence type="ECO:0000313" key="2">
    <source>
        <dbReference type="Proteomes" id="UP000316079"/>
    </source>
</evidence>
<dbReference type="EMBL" id="SRMA01026503">
    <property type="protein sequence ID" value="TRY83032.1"/>
    <property type="molecule type" value="Genomic_DNA"/>
</dbReference>
<comment type="caution">
    <text evidence="1">The sequence shown here is derived from an EMBL/GenBank/DDBJ whole genome shotgun (WGS) entry which is preliminary data.</text>
</comment>
<sequence length="75" mass="8581">MVSKRSLRELDFQSPLQYVSKHLTDEKTLTDALHSMMTALQQISQNEEVYGHPQSFLAQQRVSAALRRVPNKAKP</sequence>
<gene>
    <name evidence="1" type="ORF">DNTS_004450</name>
</gene>
<dbReference type="Proteomes" id="UP000316079">
    <property type="component" value="Unassembled WGS sequence"/>
</dbReference>
<organism evidence="1 2">
    <name type="scientific">Danionella cerebrum</name>
    <dbReference type="NCBI Taxonomy" id="2873325"/>
    <lineage>
        <taxon>Eukaryota</taxon>
        <taxon>Metazoa</taxon>
        <taxon>Chordata</taxon>
        <taxon>Craniata</taxon>
        <taxon>Vertebrata</taxon>
        <taxon>Euteleostomi</taxon>
        <taxon>Actinopterygii</taxon>
        <taxon>Neopterygii</taxon>
        <taxon>Teleostei</taxon>
        <taxon>Ostariophysi</taxon>
        <taxon>Cypriniformes</taxon>
        <taxon>Danionidae</taxon>
        <taxon>Danioninae</taxon>
        <taxon>Danionella</taxon>
    </lineage>
</organism>